<gene>
    <name evidence="5" type="ORF">FXN61_01170</name>
</gene>
<dbReference type="SMART" id="SM00418">
    <property type="entry name" value="HTH_ARSR"/>
    <property type="match status" value="1"/>
</dbReference>
<feature type="domain" description="HTH arsR-type" evidence="4">
    <location>
        <begin position="4"/>
        <end position="98"/>
    </location>
</feature>
<keyword evidence="1" id="KW-0805">Transcription regulation</keyword>
<evidence type="ECO:0000313" key="5">
    <source>
        <dbReference type="EMBL" id="NKE55505.1"/>
    </source>
</evidence>
<keyword evidence="3" id="KW-0804">Transcription</keyword>
<dbReference type="PANTHER" id="PTHR33154:SF33">
    <property type="entry name" value="TRANSCRIPTIONAL REPRESSOR SDPR"/>
    <property type="match status" value="1"/>
</dbReference>
<dbReference type="SUPFAM" id="SSF46785">
    <property type="entry name" value="Winged helix' DNA-binding domain"/>
    <property type="match status" value="1"/>
</dbReference>
<dbReference type="InterPro" id="IPR036390">
    <property type="entry name" value="WH_DNA-bd_sf"/>
</dbReference>
<dbReference type="InterPro" id="IPR051081">
    <property type="entry name" value="HTH_MetalResp_TranReg"/>
</dbReference>
<dbReference type="Proteomes" id="UP001515943">
    <property type="component" value="Unassembled WGS sequence"/>
</dbReference>
<sequence>MVSSDLLFVETYQVAFAALGDPTRREIFTLLAAGPRAVGEIAAELPVSRPAVSQHLKVLKEARLVRVEAEGTRRRYSVDHTGVAAMRDYLDDVWGQALANFAAVVEEQ</sequence>
<proteinExistence type="predicted"/>
<dbReference type="PANTHER" id="PTHR33154">
    <property type="entry name" value="TRANSCRIPTIONAL REGULATOR, ARSR FAMILY"/>
    <property type="match status" value="1"/>
</dbReference>
<dbReference type="PROSITE" id="PS50987">
    <property type="entry name" value="HTH_ARSR_2"/>
    <property type="match status" value="1"/>
</dbReference>
<dbReference type="PRINTS" id="PR00778">
    <property type="entry name" value="HTHARSR"/>
</dbReference>
<accession>A0ABX1F9M8</accession>
<dbReference type="InterPro" id="IPR011991">
    <property type="entry name" value="ArsR-like_HTH"/>
</dbReference>
<protein>
    <submittedName>
        <fullName evidence="5">Winged helix-turn-helix transcriptional regulator</fullName>
    </submittedName>
</protein>
<evidence type="ECO:0000256" key="2">
    <source>
        <dbReference type="ARBA" id="ARBA00023125"/>
    </source>
</evidence>
<keyword evidence="6" id="KW-1185">Reference proteome</keyword>
<dbReference type="NCBIfam" id="NF033788">
    <property type="entry name" value="HTH_metalloreg"/>
    <property type="match status" value="1"/>
</dbReference>
<dbReference type="EMBL" id="VSRL01000002">
    <property type="protein sequence ID" value="NKE55505.1"/>
    <property type="molecule type" value="Genomic_DNA"/>
</dbReference>
<dbReference type="CDD" id="cd00090">
    <property type="entry name" value="HTH_ARSR"/>
    <property type="match status" value="1"/>
</dbReference>
<evidence type="ECO:0000313" key="6">
    <source>
        <dbReference type="Proteomes" id="UP001515943"/>
    </source>
</evidence>
<name>A0ABX1F9M8_9PSEU</name>
<dbReference type="InterPro" id="IPR001845">
    <property type="entry name" value="HTH_ArsR_DNA-bd_dom"/>
</dbReference>
<evidence type="ECO:0000256" key="1">
    <source>
        <dbReference type="ARBA" id="ARBA00023015"/>
    </source>
</evidence>
<organism evidence="5 6">
    <name type="scientific">Lentzea indica</name>
    <dbReference type="NCBI Taxonomy" id="2604800"/>
    <lineage>
        <taxon>Bacteria</taxon>
        <taxon>Bacillati</taxon>
        <taxon>Actinomycetota</taxon>
        <taxon>Actinomycetes</taxon>
        <taxon>Pseudonocardiales</taxon>
        <taxon>Pseudonocardiaceae</taxon>
        <taxon>Lentzea</taxon>
    </lineage>
</organism>
<dbReference type="Gene3D" id="1.10.10.10">
    <property type="entry name" value="Winged helix-like DNA-binding domain superfamily/Winged helix DNA-binding domain"/>
    <property type="match status" value="1"/>
</dbReference>
<evidence type="ECO:0000259" key="4">
    <source>
        <dbReference type="PROSITE" id="PS50987"/>
    </source>
</evidence>
<dbReference type="Pfam" id="PF01022">
    <property type="entry name" value="HTH_5"/>
    <property type="match status" value="1"/>
</dbReference>
<evidence type="ECO:0000256" key="3">
    <source>
        <dbReference type="ARBA" id="ARBA00023163"/>
    </source>
</evidence>
<comment type="caution">
    <text evidence="5">The sequence shown here is derived from an EMBL/GenBank/DDBJ whole genome shotgun (WGS) entry which is preliminary data.</text>
</comment>
<dbReference type="InterPro" id="IPR036388">
    <property type="entry name" value="WH-like_DNA-bd_sf"/>
</dbReference>
<reference evidence="5 6" key="1">
    <citation type="submission" date="2019-08" db="EMBL/GenBank/DDBJ databases">
        <title>Lentzea from Indian Himalayas.</title>
        <authorList>
            <person name="Mandal S."/>
            <person name="Mallick Gupta A."/>
            <person name="Maiti P.K."/>
            <person name="Sarkar J."/>
            <person name="Mandal S."/>
        </authorList>
    </citation>
    <scope>NUCLEOTIDE SEQUENCE [LARGE SCALE GENOMIC DNA]</scope>
    <source>
        <strain evidence="5 6">PSKA42</strain>
    </source>
</reference>
<keyword evidence="2" id="KW-0238">DNA-binding</keyword>